<keyword evidence="7 16" id="KW-0378">Hydrolase</keyword>
<evidence type="ECO:0000256" key="6">
    <source>
        <dbReference type="ARBA" id="ARBA00022722"/>
    </source>
</evidence>
<dbReference type="Pfam" id="PF03833">
    <property type="entry name" value="PolC_DP2_N"/>
    <property type="match status" value="1"/>
</dbReference>
<dbReference type="InterPro" id="IPR006141">
    <property type="entry name" value="Intein_N"/>
</dbReference>
<evidence type="ECO:0000256" key="14">
    <source>
        <dbReference type="ARBA" id="ARBA00025068"/>
    </source>
</evidence>
<organism evidence="20 21">
    <name type="scientific">Thermococcus siculi</name>
    <dbReference type="NCBI Taxonomy" id="72803"/>
    <lineage>
        <taxon>Archaea</taxon>
        <taxon>Methanobacteriati</taxon>
        <taxon>Methanobacteriota</taxon>
        <taxon>Thermococci</taxon>
        <taxon>Thermococcales</taxon>
        <taxon>Thermococcaceae</taxon>
        <taxon>Thermococcus</taxon>
    </lineage>
</organism>
<dbReference type="CDD" id="cd00081">
    <property type="entry name" value="Hint"/>
    <property type="match status" value="1"/>
</dbReference>
<dbReference type="SUPFAM" id="SSF55608">
    <property type="entry name" value="Homing endonucleases"/>
    <property type="match status" value="1"/>
</dbReference>
<feature type="region of interest" description="Disordered" evidence="18">
    <location>
        <begin position="1704"/>
        <end position="1789"/>
    </location>
</feature>
<dbReference type="Pfam" id="PF24846">
    <property type="entry name" value="PolC_DP2_cat"/>
    <property type="match status" value="2"/>
</dbReference>
<dbReference type="NCBIfam" id="TIGR01445">
    <property type="entry name" value="intein_Nterm"/>
    <property type="match status" value="1"/>
</dbReference>
<evidence type="ECO:0000256" key="2">
    <source>
        <dbReference type="ARBA" id="ARBA00011315"/>
    </source>
</evidence>
<keyword evidence="10 16" id="KW-0239">DNA-directed DNA polymerase</keyword>
<dbReference type="InterPro" id="IPR004475">
    <property type="entry name" value="PolC_DP2"/>
</dbReference>
<keyword evidence="4 16" id="KW-0548">Nucleotidyltransferase</keyword>
<dbReference type="InterPro" id="IPR027434">
    <property type="entry name" value="Homing_endonucl"/>
</dbReference>
<dbReference type="GO" id="GO:0016539">
    <property type="term" value="P:intein-mediated protein splicing"/>
    <property type="evidence" value="ECO:0007669"/>
    <property type="project" value="InterPro"/>
</dbReference>
<protein>
    <recommendedName>
        <fullName evidence="16">DNA polymerase II large subunit</fullName>
        <shortName evidence="16">Pol II</shortName>
        <ecNumber evidence="16">2.7.7.7</ecNumber>
    </recommendedName>
    <alternativeName>
        <fullName evidence="16">Exodeoxyribonuclease large subunit</fullName>
        <ecNumber evidence="16">3.1.11.1</ecNumber>
    </alternativeName>
</protein>
<reference evidence="20 21" key="1">
    <citation type="submission" date="2016-04" db="EMBL/GenBank/DDBJ databases">
        <title>Complete genome sequence of Thermococcus siculi type strain RG-20.</title>
        <authorList>
            <person name="Oger P.M."/>
        </authorList>
    </citation>
    <scope>NUCLEOTIDE SEQUENCE [LARGE SCALE GENOMIC DNA]</scope>
    <source>
        <strain evidence="20 21">RG-20</strain>
    </source>
</reference>
<evidence type="ECO:0000256" key="18">
    <source>
        <dbReference type="SAM" id="MobiDB-lite"/>
    </source>
</evidence>
<evidence type="ECO:0000256" key="13">
    <source>
        <dbReference type="ARBA" id="ARBA00023268"/>
    </source>
</evidence>
<dbReference type="GO" id="GO:0003677">
    <property type="term" value="F:DNA binding"/>
    <property type="evidence" value="ECO:0007669"/>
    <property type="project" value="UniProtKB-UniRule"/>
</dbReference>
<dbReference type="InterPro" id="IPR016033">
    <property type="entry name" value="PolC_DP2_N"/>
</dbReference>
<dbReference type="Gene3D" id="3.10.28.10">
    <property type="entry name" value="Homing endonucleases"/>
    <property type="match status" value="1"/>
</dbReference>
<name>A0A2Z2MIB3_9EURY</name>
<dbReference type="RefSeq" id="WP_088855400.1">
    <property type="nucleotide sequence ID" value="NZ_CP015103.1"/>
</dbReference>
<feature type="region of interest" description="Disordered" evidence="18">
    <location>
        <begin position="288"/>
        <end position="308"/>
    </location>
</feature>
<feature type="compositionally biased region" description="Basic and acidic residues" evidence="18">
    <location>
        <begin position="1723"/>
        <end position="1743"/>
    </location>
</feature>
<evidence type="ECO:0000256" key="10">
    <source>
        <dbReference type="ARBA" id="ARBA00022932"/>
    </source>
</evidence>
<dbReference type="PANTHER" id="PTHR42210">
    <property type="entry name" value="DNA POLYMERASE II LARGE SUBUNIT"/>
    <property type="match status" value="1"/>
</dbReference>
<dbReference type="EMBL" id="CP015103">
    <property type="protein sequence ID" value="ASJ08162.1"/>
    <property type="molecule type" value="Genomic_DNA"/>
</dbReference>
<dbReference type="InterPro" id="IPR056171">
    <property type="entry name" value="PolC_DP2_central_dom"/>
</dbReference>
<dbReference type="GO" id="GO:0006261">
    <property type="term" value="P:DNA-templated DNA replication"/>
    <property type="evidence" value="ECO:0007669"/>
    <property type="project" value="UniProtKB-UniRule"/>
</dbReference>
<dbReference type="InterPro" id="IPR004042">
    <property type="entry name" value="Intein_endonuc_central"/>
</dbReference>
<dbReference type="PROSITE" id="PS50817">
    <property type="entry name" value="INTEIN_N_TER"/>
    <property type="match status" value="1"/>
</dbReference>
<evidence type="ECO:0000313" key="21">
    <source>
        <dbReference type="Proteomes" id="UP000250125"/>
    </source>
</evidence>
<evidence type="ECO:0000256" key="17">
    <source>
        <dbReference type="PROSITE-ProRule" id="PRU00182"/>
    </source>
</evidence>
<evidence type="ECO:0000256" key="1">
    <source>
        <dbReference type="ARBA" id="ARBA00011053"/>
    </source>
</evidence>
<evidence type="ECO:0000256" key="7">
    <source>
        <dbReference type="ARBA" id="ARBA00022801"/>
    </source>
</evidence>
<feature type="domain" description="DOD-type homing endonuclease" evidence="19">
    <location>
        <begin position="1183"/>
        <end position="1318"/>
    </location>
</feature>
<dbReference type="GO" id="GO:0003723">
    <property type="term" value="F:RNA binding"/>
    <property type="evidence" value="ECO:0007669"/>
    <property type="project" value="UniProtKB-KW"/>
</dbReference>
<dbReference type="OrthoDB" id="7529at2157"/>
<dbReference type="SUPFAM" id="SSF51294">
    <property type="entry name" value="Hedgehog/intein (Hint) domain"/>
    <property type="match status" value="1"/>
</dbReference>
<evidence type="ECO:0000256" key="16">
    <source>
        <dbReference type="HAMAP-Rule" id="MF_00324"/>
    </source>
</evidence>
<keyword evidence="8" id="KW-0068">Autocatalytic cleavage</keyword>
<keyword evidence="21" id="KW-1185">Reference proteome</keyword>
<evidence type="ECO:0000256" key="4">
    <source>
        <dbReference type="ARBA" id="ARBA00022695"/>
    </source>
</evidence>
<evidence type="ECO:0000259" key="19">
    <source>
        <dbReference type="PROSITE" id="PS50819"/>
    </source>
</evidence>
<accession>A0A2Z2MIB3</accession>
<feature type="compositionally biased region" description="Basic and acidic residues" evidence="18">
    <location>
        <begin position="1756"/>
        <end position="1773"/>
    </location>
</feature>
<dbReference type="GO" id="GO:0004519">
    <property type="term" value="F:endonuclease activity"/>
    <property type="evidence" value="ECO:0007669"/>
    <property type="project" value="InterPro"/>
</dbReference>
<dbReference type="SMART" id="SM00306">
    <property type="entry name" value="HintN"/>
    <property type="match status" value="1"/>
</dbReference>
<comment type="similarity">
    <text evidence="1 16">Belongs to the archaeal DNA polymerase II family.</text>
</comment>
<dbReference type="PROSITE" id="PS50819">
    <property type="entry name" value="INTEIN_ENDONUCLEASE"/>
    <property type="match status" value="1"/>
</dbReference>
<dbReference type="NCBIfam" id="TIGR00354">
    <property type="entry name" value="polC"/>
    <property type="match status" value="1"/>
</dbReference>
<evidence type="ECO:0000256" key="15">
    <source>
        <dbReference type="ARBA" id="ARBA00049244"/>
    </source>
</evidence>
<dbReference type="GO" id="GO:0006308">
    <property type="term" value="P:DNA catabolic process"/>
    <property type="evidence" value="ECO:0007669"/>
    <property type="project" value="UniProtKB-UniRule"/>
</dbReference>
<comment type="function">
    <text evidence="14 16">Possesses two activities: a DNA synthesis (polymerase) and an exonucleolytic activity that degrades single-stranded DNA in the 3'- to 5'-direction. Has a template-primer preference which is characteristic of a replicative DNA polymerase.</text>
</comment>
<evidence type="ECO:0000256" key="12">
    <source>
        <dbReference type="ARBA" id="ARBA00023125"/>
    </source>
</evidence>
<keyword evidence="12 16" id="KW-0238">DNA-binding</keyword>
<keyword evidence="17" id="KW-0694">RNA-binding</keyword>
<dbReference type="InterPro" id="IPR036844">
    <property type="entry name" value="Hint_dom_sf"/>
</dbReference>
<dbReference type="GeneID" id="33317080"/>
<evidence type="ECO:0000313" key="20">
    <source>
        <dbReference type="EMBL" id="ASJ08162.1"/>
    </source>
</evidence>
<dbReference type="InterPro" id="IPR003586">
    <property type="entry name" value="Hint_dom_C"/>
</dbReference>
<dbReference type="Gene3D" id="2.170.16.10">
    <property type="entry name" value="Hedgehog/Intein (Hint) domain"/>
    <property type="match status" value="1"/>
</dbReference>
<dbReference type="Pfam" id="PF14528">
    <property type="entry name" value="LAGLIDADG_3"/>
    <property type="match status" value="1"/>
</dbReference>
<evidence type="ECO:0000256" key="8">
    <source>
        <dbReference type="ARBA" id="ARBA00022813"/>
    </source>
</evidence>
<dbReference type="PRINTS" id="PR00379">
    <property type="entry name" value="INTEIN"/>
</dbReference>
<dbReference type="HAMAP" id="MF_00324">
    <property type="entry name" value="DNApol_II_L_arch"/>
    <property type="match status" value="1"/>
</dbReference>
<dbReference type="InterPro" id="IPR030934">
    <property type="entry name" value="Intein_C"/>
</dbReference>
<keyword evidence="3 16" id="KW-0808">Transferase</keyword>
<dbReference type="GO" id="GO:0003887">
    <property type="term" value="F:DNA-directed DNA polymerase activity"/>
    <property type="evidence" value="ECO:0007669"/>
    <property type="project" value="UniProtKB-UniRule"/>
</dbReference>
<dbReference type="Proteomes" id="UP000250125">
    <property type="component" value="Chromosome"/>
</dbReference>
<dbReference type="InterPro" id="IPR004860">
    <property type="entry name" value="LAGLIDADG_dom"/>
</dbReference>
<dbReference type="InterPro" id="IPR006142">
    <property type="entry name" value="INTEIN"/>
</dbReference>
<comment type="catalytic activity">
    <reaction evidence="16">
        <text>Exonucleolytic cleavage in the 3'- to 5'-direction to yield nucleoside 5'-phosphates.</text>
        <dbReference type="EC" id="3.1.11.1"/>
    </reaction>
</comment>
<keyword evidence="13 16" id="KW-0511">Multifunctional enzyme</keyword>
<dbReference type="InterPro" id="IPR003587">
    <property type="entry name" value="Hint_dom_N"/>
</dbReference>
<dbReference type="PROSITE" id="PS50889">
    <property type="entry name" value="S4"/>
    <property type="match status" value="1"/>
</dbReference>
<keyword evidence="9 16" id="KW-0269">Exonuclease</keyword>
<dbReference type="KEGG" id="tsl:A3L11_02540"/>
<sequence>MGEELYSPEMKAYFEWLQREIDRAYEIARKARAQGKDPSLEVEVPQATDMAGRVESLVGPPGVAERIRVLVKEYGKELAALKVVDEIIDGKFGDLGSKERYAEQAVRTALAILTEGIVSAPLEGIADVKIKRNEWADGSEYLALYYAGPIRSSGGTAQALSVLVGDYVRKKLGLDRFKPSKEHIERMVEEVDLYHRAVTRLQYHPEADEVRLAMENIPIEITGEETDKVEVSHRNVPGVETNHLRGGAILVLAEGVLQKAKKLVKYIDKMGVDGWDWIKEFVDAKEKGKSGKDEKKAGDSKAEESGSDEVKEEIGRGFYYELYEKFRANIAPNKKYTKEIIGGRPLFAEPSENGGFRLRYGRSRVSGFATWSVNPATMLLLDEFIAIGTQMKTERPGKGCIVTPATTVEGPIVKLKNGSVIRVDDYETALKVRNELEEILYVGDALVNFGDFVENNQTLLPANYVEEWWIQELVKAIAETYEVELKPFEENPLEAVEEAAEYIEVDPDFLHRLLHDPLRVRPDVETAIHLSKVLDVPLHPYYTLYWNTLKPEEVEELQRALINAQIEWDEFRKIKFARKLVLDNDKTVKRYLELLGLPHRLERTEDRRKVIVVEYPWSAALLIPLGNLEWEFKAKPFHTVIDIINENNGIKLRDRGISWIGARMGRPEKAKERKMKPPVQVLFPIGLAGGSSRDIKKAAEEGKIASVEVAFFKCPSCGHVGPEHLCPRCGTRKELLWHCPKCNVDYPQGEAENFDFRCPKCGVELKPYARRTIKPSELLRTAMENVKVYGIDRLKGVQGMTSGYKMAEPLEKGLLRAKNDVYVFKDGTIRFDATDAPITHFKPREIGTSVEKLRELGYTHDFEGRPLERDDQILELKVQDVILPYEAGRYLLKVARFIDDLLEKFYGLQRFYNAEKMEDLVGHLVIGLAPHTSAGIIGRIIGFSDVLVGYAHPYFHAAKRRNCFPGDTRILVQINGFPQRITLKELYELFEDERYENMVYVRRKPKVEVKVYSFDPTSGKVVLTDIEDVIKAPSTDHLIKFELELGRSFETTVDHPVLVYENGEFVEKRAFEVGEGDRILVPKLELPEVEVEHLDLLGEFSRNEFRGLWDRIMVRGIAGWLHSIGVKVNGDYLRRDSVPLGVLMEFLHKKNIALSSVPNAYIGFKRDKVRIKRFVPIKPLMRVLGYYLAEGYARESDSVYQLSFSIADEDAREDLKKALREAFGDGFGIHERGEKVTVGSRILYLLFTEVLKAGKNAYSKRVPPLVFTLPDEAVAEMLRAYFEGDGSALKTVPRVVVYSVNKALLEDIETLLLSKFGIRGYYTLDKNANRGNARGRLYHIERGSEPPVSTVYALNIAGEHYHRFFKDIGFTSGRKNSVYALHADRISSHDKYSSENGWLVKVRRVEYVTPKDDFVFSLNAKSYHNIIINENIVTHQCDGDEDAVMLLLDALLNFSKYYLPEKRGGKMDAPLVVTTRLDPREVDSEVHNMDVVRYYPLEFYEATYELKSPKSIKFIERVEDRLGKPEMYEGIKFTHDTDDIGLGPKMSLYKQLGDMVEKVERQLALAERIRAVDEHHVAETIINSHLVPDLRGNLRSFTRQEFRCVKCNTKYRRPPLGGKCPKCGGKIVLTVSKGAIEKYLPTAKMLVTKYQVLDYTRQRICITEKDIKSLFENVFPERQRTLMGFSADVCEKMIKERTGKSNGRNGYLDEFKAANGKKSKAKTAPEPKGETPKKVKKPETPKRSEKKIKPLTGFEKAAKKEYIANRKKEEEKAKKKKKKGISLDEFFGS</sequence>
<evidence type="ECO:0000256" key="5">
    <source>
        <dbReference type="ARBA" id="ARBA00022705"/>
    </source>
</evidence>
<evidence type="ECO:0000256" key="9">
    <source>
        <dbReference type="ARBA" id="ARBA00022839"/>
    </source>
</evidence>
<dbReference type="EC" id="3.1.11.1" evidence="16"/>
<comment type="subunit">
    <text evidence="2 16">Heterodimer of a large subunit and a small subunit.</text>
</comment>
<dbReference type="SMART" id="SM00305">
    <property type="entry name" value="HintC"/>
    <property type="match status" value="1"/>
</dbReference>
<dbReference type="PROSITE" id="PS50818">
    <property type="entry name" value="INTEIN_C_TER"/>
    <property type="match status" value="1"/>
</dbReference>
<dbReference type="PANTHER" id="PTHR42210:SF1">
    <property type="entry name" value="DNA POLYMERASE II LARGE SUBUNIT"/>
    <property type="match status" value="1"/>
</dbReference>
<keyword evidence="5 16" id="KW-0235">DNA replication</keyword>
<keyword evidence="11" id="KW-0651">Protein splicing</keyword>
<comment type="catalytic activity">
    <reaction evidence="15 16">
        <text>DNA(n) + a 2'-deoxyribonucleoside 5'-triphosphate = DNA(n+1) + diphosphate</text>
        <dbReference type="Rhea" id="RHEA:22508"/>
        <dbReference type="Rhea" id="RHEA-COMP:17339"/>
        <dbReference type="Rhea" id="RHEA-COMP:17340"/>
        <dbReference type="ChEBI" id="CHEBI:33019"/>
        <dbReference type="ChEBI" id="CHEBI:61560"/>
        <dbReference type="ChEBI" id="CHEBI:173112"/>
        <dbReference type="EC" id="2.7.7.7"/>
    </reaction>
</comment>
<gene>
    <name evidence="16" type="primary">polC</name>
    <name evidence="20" type="ORF">A3L11_02540</name>
</gene>
<dbReference type="Pfam" id="PF24844">
    <property type="entry name" value="PolC_DP2_central"/>
    <property type="match status" value="1"/>
</dbReference>
<dbReference type="InterPro" id="IPR056172">
    <property type="entry name" value="PolC_DP2_cat_dom"/>
</dbReference>
<dbReference type="GO" id="GO:0008310">
    <property type="term" value="F:single-stranded DNA 3'-5' DNA exonuclease activity"/>
    <property type="evidence" value="ECO:0007669"/>
    <property type="project" value="UniProtKB-EC"/>
</dbReference>
<evidence type="ECO:0000256" key="3">
    <source>
        <dbReference type="ARBA" id="ARBA00022679"/>
    </source>
</evidence>
<proteinExistence type="inferred from homology"/>
<dbReference type="NCBIfam" id="NF011303">
    <property type="entry name" value="PRK14715.1"/>
    <property type="match status" value="1"/>
</dbReference>
<evidence type="ECO:0000256" key="11">
    <source>
        <dbReference type="ARBA" id="ARBA00023000"/>
    </source>
</evidence>
<keyword evidence="6 16" id="KW-0540">Nuclease</keyword>
<dbReference type="EC" id="2.7.7.7" evidence="16"/>
<dbReference type="Pfam" id="PF14890">
    <property type="entry name" value="Intein_splicing"/>
    <property type="match status" value="1"/>
</dbReference>